<keyword evidence="3" id="KW-0808">Transferase</keyword>
<dbReference type="Pfam" id="PF01485">
    <property type="entry name" value="IBR"/>
    <property type="match status" value="1"/>
</dbReference>
<dbReference type="GO" id="GO:0016567">
    <property type="term" value="P:protein ubiquitination"/>
    <property type="evidence" value="ECO:0007669"/>
    <property type="project" value="InterPro"/>
</dbReference>
<dbReference type="Gene3D" id="3.30.40.10">
    <property type="entry name" value="Zinc/RING finger domain, C3HC4 (zinc finger)"/>
    <property type="match status" value="1"/>
</dbReference>
<evidence type="ECO:0000313" key="10">
    <source>
        <dbReference type="EMBL" id="SGZ38872.1"/>
    </source>
</evidence>
<keyword evidence="5" id="KW-0677">Repeat</keyword>
<dbReference type="EMBL" id="FQNF01000013">
    <property type="protein sequence ID" value="SGZ38872.1"/>
    <property type="molecule type" value="Genomic_DNA"/>
</dbReference>
<dbReference type="InterPro" id="IPR031127">
    <property type="entry name" value="E3_UB_ligase_RBR"/>
</dbReference>
<dbReference type="InterPro" id="IPR013083">
    <property type="entry name" value="Znf_RING/FYVE/PHD"/>
</dbReference>
<dbReference type="PROSITE" id="PS51873">
    <property type="entry name" value="TRIAD"/>
    <property type="match status" value="1"/>
</dbReference>
<gene>
    <name evidence="10" type="ORF">HGUI_01072</name>
</gene>
<dbReference type="VEuPathDB" id="FungiDB:HGUI_01072"/>
<keyword evidence="11" id="KW-1185">Reference proteome</keyword>
<keyword evidence="8" id="KW-0862">Zinc</keyword>
<organism evidence="10 11">
    <name type="scientific">Hanseniaspora guilliermondii</name>
    <dbReference type="NCBI Taxonomy" id="56406"/>
    <lineage>
        <taxon>Eukaryota</taxon>
        <taxon>Fungi</taxon>
        <taxon>Dikarya</taxon>
        <taxon>Ascomycota</taxon>
        <taxon>Saccharomycotina</taxon>
        <taxon>Saccharomycetes</taxon>
        <taxon>Saccharomycodales</taxon>
        <taxon>Saccharomycodaceae</taxon>
        <taxon>Hanseniaspora</taxon>
    </lineage>
</organism>
<dbReference type="AlphaFoldDB" id="A0A1L0AXS8"/>
<evidence type="ECO:0000256" key="7">
    <source>
        <dbReference type="ARBA" id="ARBA00022786"/>
    </source>
</evidence>
<dbReference type="SMART" id="SM00647">
    <property type="entry name" value="IBR"/>
    <property type="match status" value="2"/>
</dbReference>
<evidence type="ECO:0000256" key="2">
    <source>
        <dbReference type="ARBA" id="ARBA00012251"/>
    </source>
</evidence>
<protein>
    <recommendedName>
        <fullName evidence="2">RBR-type E3 ubiquitin transferase</fullName>
        <ecNumber evidence="2">2.3.2.31</ecNumber>
    </recommendedName>
</protein>
<evidence type="ECO:0000259" key="9">
    <source>
        <dbReference type="PROSITE" id="PS51873"/>
    </source>
</evidence>
<accession>A0A1L0AXS8</accession>
<comment type="catalytic activity">
    <reaction evidence="1">
        <text>[E2 ubiquitin-conjugating enzyme]-S-ubiquitinyl-L-cysteine + [acceptor protein]-L-lysine = [E2 ubiquitin-conjugating enzyme]-L-cysteine + [acceptor protein]-N(6)-ubiquitinyl-L-lysine.</text>
        <dbReference type="EC" id="2.3.2.31"/>
    </reaction>
</comment>
<dbReference type="Pfam" id="PF22191">
    <property type="entry name" value="IBR_1"/>
    <property type="match status" value="1"/>
</dbReference>
<evidence type="ECO:0000256" key="8">
    <source>
        <dbReference type="ARBA" id="ARBA00022833"/>
    </source>
</evidence>
<sequence>MISSFYSSDDELEDDIEIIFDDSDDNDSFTNDLNALTLTEEKQSDNLKHIKHPLSTELDDYISKKLHMSHRKSNLNNEYMLFPNKDNFILYQLSSLSDTLSDETNEYLSRVMYSDSNVDKYRIDLLNFLASNQWNLELCRKICNDETQRESLGLSNHLEVVSNIAEDTYMCPICCNELINMNDAQILKVQSCDDRDHYACRECYRKYVNILASSTSDSFHIKCIGGSCHMNISYFSIYKILGDTYIDDLIKYSLLESLNNNNNSQFSVCPQVGCENVILTDNIKNNGISPEYVSCLEWHKFCLTCKREVHSPIPCNLLKVWINKLNDGNESLNWVFNNTQPCPSCDVDIEKMEGCNHVKCGVCKFEFCWICHKEWKTHGGSFYDCMHKRDIKHSNTSNGKETISLDRFRNYYKFFLESENNMILDMRIFNKLIESKLNKLSAAFGMNLTELEFLTDCVKEVINARNMIKYSFALLYFMDQSHNLFHIFTHNQMLLLDKIDEVSDILIEANLDSNLANSKSDLKIIKMKPYLIGNTSMLKKLQVTVNKCAFDLVNNKIEIYK</sequence>
<name>A0A1L0AXS8_9ASCO</name>
<proteinExistence type="predicted"/>
<dbReference type="EC" id="2.3.2.31" evidence="2"/>
<dbReference type="SUPFAM" id="SSF57850">
    <property type="entry name" value="RING/U-box"/>
    <property type="match status" value="2"/>
</dbReference>
<dbReference type="OrthoDB" id="10009520at2759"/>
<dbReference type="Gene3D" id="1.20.120.1750">
    <property type="match status" value="1"/>
</dbReference>
<dbReference type="Proteomes" id="UP000183365">
    <property type="component" value="Unassembled WGS sequence"/>
</dbReference>
<evidence type="ECO:0000256" key="5">
    <source>
        <dbReference type="ARBA" id="ARBA00022737"/>
    </source>
</evidence>
<dbReference type="GO" id="GO:0008270">
    <property type="term" value="F:zinc ion binding"/>
    <property type="evidence" value="ECO:0007669"/>
    <property type="project" value="UniProtKB-KW"/>
</dbReference>
<dbReference type="InterPro" id="IPR002867">
    <property type="entry name" value="IBR_dom"/>
</dbReference>
<evidence type="ECO:0000256" key="4">
    <source>
        <dbReference type="ARBA" id="ARBA00022723"/>
    </source>
</evidence>
<keyword evidence="4" id="KW-0479">Metal-binding</keyword>
<feature type="domain" description="RING-type" evidence="9">
    <location>
        <begin position="167"/>
        <end position="389"/>
    </location>
</feature>
<dbReference type="InterPro" id="IPR044066">
    <property type="entry name" value="TRIAD_supradom"/>
</dbReference>
<reference evidence="11" key="1">
    <citation type="submission" date="2016-11" db="EMBL/GenBank/DDBJ databases">
        <authorList>
            <person name="Guldener U."/>
        </authorList>
    </citation>
    <scope>NUCLEOTIDE SEQUENCE [LARGE SCALE GENOMIC DNA]</scope>
</reference>
<evidence type="ECO:0000256" key="3">
    <source>
        <dbReference type="ARBA" id="ARBA00022679"/>
    </source>
</evidence>
<evidence type="ECO:0000313" key="11">
    <source>
        <dbReference type="Proteomes" id="UP000183365"/>
    </source>
</evidence>
<evidence type="ECO:0000256" key="1">
    <source>
        <dbReference type="ARBA" id="ARBA00001798"/>
    </source>
</evidence>
<dbReference type="PANTHER" id="PTHR11685">
    <property type="entry name" value="RBR FAMILY RING FINGER AND IBR DOMAIN-CONTAINING"/>
    <property type="match status" value="1"/>
</dbReference>
<keyword evidence="6" id="KW-0863">Zinc-finger</keyword>
<dbReference type="GO" id="GO:0061630">
    <property type="term" value="F:ubiquitin protein ligase activity"/>
    <property type="evidence" value="ECO:0007669"/>
    <property type="project" value="UniProtKB-EC"/>
</dbReference>
<evidence type="ECO:0000256" key="6">
    <source>
        <dbReference type="ARBA" id="ARBA00022771"/>
    </source>
</evidence>
<keyword evidence="7" id="KW-0833">Ubl conjugation pathway</keyword>